<feature type="domain" description="AAA+ ATPase" evidence="16">
    <location>
        <begin position="1499"/>
        <end position="1636"/>
    </location>
</feature>
<protein>
    <submittedName>
        <fullName evidence="17">Dynein heavy chain</fullName>
    </submittedName>
</protein>
<dbReference type="InterPro" id="IPR042219">
    <property type="entry name" value="AAA_lid_11_sf"/>
</dbReference>
<dbReference type="InterPro" id="IPR024743">
    <property type="entry name" value="Dynein_HC_stalk"/>
</dbReference>
<evidence type="ECO:0000256" key="7">
    <source>
        <dbReference type="ARBA" id="ARBA00022840"/>
    </source>
</evidence>
<dbReference type="Pfam" id="PF22597">
    <property type="entry name" value="DYN_lid"/>
    <property type="match status" value="1"/>
</dbReference>
<keyword evidence="10" id="KW-0969">Cilium</keyword>
<feature type="coiled-coil region" evidence="14">
    <location>
        <begin position="2981"/>
        <end position="3022"/>
    </location>
</feature>
<dbReference type="Gene3D" id="3.20.180.20">
    <property type="entry name" value="Dynein heavy chain, N-terminal domain 2"/>
    <property type="match status" value="1"/>
</dbReference>
<evidence type="ECO:0000256" key="1">
    <source>
        <dbReference type="ARBA" id="ARBA00004430"/>
    </source>
</evidence>
<feature type="coiled-coil region" evidence="14">
    <location>
        <begin position="1211"/>
        <end position="1238"/>
    </location>
</feature>
<dbReference type="FunFam" id="1.10.8.710:FF:000001">
    <property type="entry name" value="Dynein axonemal heavy chain 2"/>
    <property type="match status" value="1"/>
</dbReference>
<dbReference type="FunFam" id="1.10.472.130:FF:000015">
    <property type="entry name" value="Dynein heavy chain 7"/>
    <property type="match status" value="1"/>
</dbReference>
<evidence type="ECO:0000256" key="9">
    <source>
        <dbReference type="ARBA" id="ARBA00023054"/>
    </source>
</evidence>
<evidence type="ECO:0000313" key="18">
    <source>
        <dbReference type="Proteomes" id="UP001430356"/>
    </source>
</evidence>
<dbReference type="Gene3D" id="1.20.140.100">
    <property type="entry name" value="Dynein heavy chain, N-terminal domain 2"/>
    <property type="match status" value="1"/>
</dbReference>
<dbReference type="Gene3D" id="3.40.50.300">
    <property type="entry name" value="P-loop containing nucleotide triphosphate hydrolases"/>
    <property type="match status" value="5"/>
</dbReference>
<dbReference type="Pfam" id="PF08393">
    <property type="entry name" value="DHC_N2"/>
    <property type="match status" value="1"/>
</dbReference>
<dbReference type="Gene3D" id="1.10.472.130">
    <property type="match status" value="1"/>
</dbReference>
<dbReference type="PANTHER" id="PTHR45703:SF36">
    <property type="entry name" value="DYNEIN HEAVY CHAIN, CYTOPLASMIC"/>
    <property type="match status" value="1"/>
</dbReference>
<evidence type="ECO:0000256" key="13">
    <source>
        <dbReference type="ARBA" id="ARBA00023273"/>
    </source>
</evidence>
<evidence type="ECO:0000256" key="3">
    <source>
        <dbReference type="ARBA" id="ARBA00022490"/>
    </source>
</evidence>
<dbReference type="GO" id="GO:0051959">
    <property type="term" value="F:dynein light intermediate chain binding"/>
    <property type="evidence" value="ECO:0007669"/>
    <property type="project" value="InterPro"/>
</dbReference>
<dbReference type="GO" id="GO:0005930">
    <property type="term" value="C:axoneme"/>
    <property type="evidence" value="ECO:0007669"/>
    <property type="project" value="UniProtKB-SubCell"/>
</dbReference>
<feature type="domain" description="AAA+ ATPase" evidence="16">
    <location>
        <begin position="2138"/>
        <end position="2287"/>
    </location>
</feature>
<dbReference type="Gene3D" id="3.10.490.20">
    <property type="match status" value="1"/>
</dbReference>
<evidence type="ECO:0000256" key="4">
    <source>
        <dbReference type="ARBA" id="ARBA00022701"/>
    </source>
</evidence>
<dbReference type="Pfam" id="PF12781">
    <property type="entry name" value="AAA_9"/>
    <property type="match status" value="1"/>
</dbReference>
<dbReference type="Gene3D" id="1.10.8.1220">
    <property type="match status" value="1"/>
</dbReference>
<dbReference type="FunFam" id="1.20.1270.280:FF:000020">
    <property type="entry name" value="Putative dynein heavy chain"/>
    <property type="match status" value="1"/>
</dbReference>
<evidence type="ECO:0000256" key="14">
    <source>
        <dbReference type="SAM" id="Coils"/>
    </source>
</evidence>
<comment type="subcellular location">
    <subcellularLocation>
        <location evidence="1">Cytoplasm</location>
        <location evidence="1">Cytoskeleton</location>
        <location evidence="1">Cilium axoneme</location>
    </subcellularLocation>
</comment>
<keyword evidence="3" id="KW-0963">Cytoplasm</keyword>
<sequence>MYSQGKRASTVPAASTAAVPLAGAPMSVAKRAKLESIQRNPTHISKDVADACGAVNPLSGRLYSDGVSSGAQVGVPNRLTQCQRPGTTLLPHSPVESGGTATADVGPAAASRRRGETHMVNSLQVFSPPRHTDGELKQVFAASAKSKSLSSRLPRGTAAAAASSSQTKLAPLTSERVNAAAAATASSDVPPGATTAEGATMRALATIPRFQKSTSNSPNEFVYLVMRQRGIRDPLNPYDLQPMSRTEAQGRSYYTVSAAGVTHFTEGGAEFIELPKWERECRIFHAIRELPVFSEYKRWRNFVLWRNLVRRSATANSRQFLSTHLFAAHPSLSGALQAVRNICLETAAAEDLYQSSTETSTLEAYTTALQAHLQEERRRLENMMKRIRDHVEQACKTAMFAWQLERERQKLLYEDADQQKRKVLDVRELGTQEQPSYIELTQRKTMCRRLTAFIKLCDYLVVECLTGLAAKAVSHVRRDLELSSTVPANASTTTAEKTRRGGGGGGGGGAAAAAAAAATTFTGPLWNVEVVYNADQMAIELVPSAAQIREAIEDAVADYVRAVGVIPRLTSLNTFLIYTSNAQDELGNDTVGAGPDVAEMVMVEDGYKQDVAAIHASLAGSFTKMHRYAHTFEVFKEMYMSNEQLREEALLESNETLRYFREQLATYKAQTESISSNIPNCADVGMMRMWTEGLRDFFTPSPVACLDIFHKALPRIARRRNEALLKELQERTTYLSAAPKTIEHYVEYLDYCNTLEATFDDIAASYDVVRELFALLQEEKIDVSEEDDETYRSGTRPQFDKLRTLLQTTEDSKEAQQRFFSRNIEEEMDQLRRRIESVYDRAGQPVVMSGEADVAEANAYMKALLEEAEGIAAREKKLREFQIEIGAEETVVEVMTEMLNDVSIKAKLWTGIGDWNTFTEETHALPFDQLDVAAVQEVVQKYTSLVKQVSSKLASNAAVPRLKSSVEEWRQLLPILQALTNPSLKSEHHAKISLIVGPVADSTGNGAKPLSEWASQFTIGMLLQHHILKYRDEVLAVSASATEEDKLQKQIDKVNSTWNGGGPKPPAEFQFHAHKDSKDVFTLVGASVEDVTTLLDDSAVAISTIGSSKHCQGVLRSQVDRWDNRLKYMLETLERWVELQRNWIYLENIFSSVEIRSQWKDDAQRFEKVDRFYRDLMRKAHDLPTAYRSLLINPPSFDTADAAAGGGRTLKHDLETYIKELEKVLVSLEKKLEEKRRAFPRFYFLSNDDLLDLLAKVKTPELMMPHMLKMFDGIKSLSFGAQNDITHINSMEGERVELDHQGIKARGPVEVWMDLLEREMFATLRRRGQRCLEDYEARQDRTDWMFQHPVQLVLIVEQLLWTRTVEEALDKVDSPQLMLRLRDEQRRNLEALADLTARNLSRVQRVLLSTIITIDVHGRDLVEEMCDSGVAETREFGWTKQLRVYWEKDAGGNGTVFIRQNNSRFVYGYEYLGAQGRLVITPLTDRIYMTVTGALKMHLGASPAGPAGTGKTETVKDLAKNLARQCIVYNCSDGVTYKMMEKFFSGLIQTGAWACLDEFNRINIEVLSVIASQLLEIKLALQNAQESFTFQGTPDVRVRPTYGAFVTMNPGYAGRTELPDNLKILFRPVACMTPDFRMIAEVILYSEGFKNAHDLSLKITQLYKLSSEQLSPQDHYDFGMRALKSILVMAGDLKRSQPDVEEDLTLIVACNDSNVPKFVAEDIPLFRGIMQDLFPGVSFPERVYEELLPAMQHIMYEKKLVDAGQWVMKGIQFYETLIVRHGVMLVGVTGTGKTEARLCIAQALTNLAAAGSTNKMARPVQEFVINPKSVLLHELYGQLDVNTNEWKDGVLAAIAKDCVRASEGSSDHRWMVFDGPVDTLWIESLNSVLDDSKLLCLDSGERIKLPDTIHMLFEVADLAVASPATVSRCGMVYVDATDLPWRAVVGKWSETTLAGAGAQPLCRAYILSLFDAYVEKGLAWLRQLPASASLMSAGDINVVQSLCDLFTALVHVNEVQLMPDPVGDAPPPADDAVYRERNEMCNALFAFSFVWSIGGNVDHAAMESFDTVVRTLLETAVRFPSYGSVYDYTINFSTRLLVPWESLVPEFTYSLATPYFNILVPTVDTVRYSTIAQTLLQCKKPILFNGQTGVGKTFIMADCLQRNKEALQLSLVTFQFSAQTSSERTQELIEAKLKPKRKNLLGAAPGKSVVLFIDDLNMPAVEVFGASPPIELLRQLMGQGGFYDRKVAGMWKTVQDVTVVSACGPPEGGRNPITARLTRLFHLLQIATLTDDSMKRIFSSILGGFLEAKNFAREVKDVAPSLVMASVDVFNTIRDALRPRPTTPHYTFNLRDLSKVFQGMTQVIPRVCREAATFVRLWMHEVMRCFYDRLATAQDRRYFVDGVLAEAAARVLPSAAENVVVSQAVWADFTRFGAVEKVYEEVPEVLRLAQVLEEYQEDYNATAANAKPDEASGGGAATTQAAQLSLVFFKDHCEHIARIIRILRQPRGNVLLVGVGGSGKRSLTRLASFIGGCHIFETSVGKGYGMNDFHEFLLEVYTYAGVKNEPCVLLLSDNQIVDEAMLEDVNNILNSGEVPSLFNAEEREKRINACIEAAQQHGITSREDVYNFFISRVRDNMHVALCMSPVGDQFRTRCRQFPSLTNCCSVDWFDEWPREALEGVARRLLQDMAGVVPAGFHEMLPRLCVDVHAATTEMAQQYYDELRRRYYITPTSYLEFIETYKALLQSRRTRVEAQLAQVENGTEKMRETEETITKMKAEIEVKRPQLEKASAETQAVVADLKVRQAKAAEVQVQVRAQQESATAQQHDASQIAMEANGRLAEAKPIIDRAKAALDTIQASDLNELRSFANPPSAVLKTTQACMTMFEAKDFNGAWSGNTDWKGAREFLSHRPLLDMIRGYPTDNVKPIILTRVQKFISDPEFTVDICSAKGSQTCGSLCAWVHAVNEYSKVVREVAPMRQAAAEAEQHLAETNAKLQAAQQQLKEVEKELSDLEQRYQSSVTKKNDLERGLQLCINRLRNAETLSGSLRSEGARWTENIKLLTAQLAALPLQVFMAGASVAYFGAFTPAFRQRLIAQWTAQLEERGCDVAGFSLTAVLGDPVDTLNWQVNGLPSDETSTENAIVAMLSTAPRRWPLFIDPQEQAVKWLLRQYQQTQAASGSGAAASKNRNLLRVIKLTDPTWMRTLESQIRMGGVVIIDDVGESLDPALEPLIARRVFAADGGGLQIQLTPQSGPIDYHPNFRLFLCSKLPNPVYLPDISTRVTLLNFTVTMEGLSEQMLGEVVSIEQRSMEEEKNSIIQRIAQGQRRLKAIEESILERLQATKGNILDDEDLIHELQSAQSSAEVISRSQAEANEKMQTISTARERYRSVAVRAALLFFVLADVSRMDPMYQYSLQYFVKLVQHEVEGTKKPHGYTETEAAMLQAHLTATIGNLTSATYTQICRGLFNRDKTILSLLIATAIARHDGAIADEEWQYFVRASAFVASELPEQPEVLTAWMSRVQWELAEALGRTVPAFHDLVASLQAESDAWQAYAQADQPHAATLPGEWQSRLHLFQRVLLLRCFREEKLFFALSDYVEQTMGAAFIGSPPMDLARTLKDSSAHTPIVFILSQGADPMDALQSLARAEERELQYVSLGQGQSENAKRLIATCRKSGAWAMLQNCHLSQTFMPELSAIVAGLQPGAAGASEMHKDFRLWLTSMPTDFFPVFVLQSSVKLTNEPPTGLRANMLRCFGELTPQDYDAFGDTAVIGTELKGRAYKKLLYGLCFFHSVVLERRKFGPLGWNVRYEWNDTDFHVSKQWLRLFFEEQETIPWESLEYIIGQINYGGRVTDPQDRGTLLTILRNYLSPRILHEGHRFCEEGHYVVPASGTLAEAQEHIRAMSLADEPAVFGMHANANLRYQLQTSEYLMAKIVSVQPRLVGTAGGSAMTPEEEVRRKCQEFEATLPAPLTRDEAGPRTFTTLASGLPNSMSTVLGHELVKYNKLLDKMRQTLSDMQKALQGLTVLSADLDAMYSSFLVDQVPRLWTAVAYASLKPLGAWYRDLLARVQFIRLWLQKGEPAAFWIGGFFNPSAFMTGAYQAFARAEGVSVDKLGFRYEVLDVEVEAITEGPPRGCYVYGIQTDAWRWDGERRVMADSLPGEPYAVLPPVHFLPEPSHVRPDNYHAVPLYRTTVRAGIISSLGASSNYVLSIEVPSADGSDYWLLKGAACVCALHQ</sequence>
<dbReference type="FunFam" id="1.20.920.30:FF:000010">
    <property type="entry name" value="Dynein heavy chain family protein"/>
    <property type="match status" value="1"/>
</dbReference>
<dbReference type="FunFam" id="1.20.920.20:FF:000013">
    <property type="entry name" value="Dynein Heavy Chain"/>
    <property type="match status" value="1"/>
</dbReference>
<dbReference type="FunFam" id="1.10.8.1220:FF:000001">
    <property type="entry name" value="Dynein axonemal heavy chain 5"/>
    <property type="match status" value="1"/>
</dbReference>
<feature type="region of interest" description="Disordered" evidence="15">
    <location>
        <begin position="487"/>
        <end position="506"/>
    </location>
</feature>
<dbReference type="InterPro" id="IPR027417">
    <property type="entry name" value="P-loop_NTPase"/>
</dbReference>
<dbReference type="FunFam" id="3.40.50.300:FF:002429">
    <property type="entry name" value="Dynein heavy chain, putative"/>
    <property type="match status" value="1"/>
</dbReference>
<evidence type="ECO:0000256" key="15">
    <source>
        <dbReference type="SAM" id="MobiDB-lite"/>
    </source>
</evidence>
<dbReference type="InterPro" id="IPR026983">
    <property type="entry name" value="DHC"/>
</dbReference>
<reference evidence="17 18" key="1">
    <citation type="journal article" date="2021" name="MBio">
        <title>A New Model Trypanosomatid, Novymonas esmeraldas: Genomic Perception of Its 'Candidatus Pandoraea novymonadis' Endosymbiont.</title>
        <authorList>
            <person name="Zakharova A."/>
            <person name="Saura A."/>
            <person name="Butenko A."/>
            <person name="Podesvova L."/>
            <person name="Warmusova S."/>
            <person name="Kostygov A.Y."/>
            <person name="Nenarokova A."/>
            <person name="Lukes J."/>
            <person name="Opperdoes F.R."/>
            <person name="Yurchenko V."/>
        </authorList>
    </citation>
    <scope>NUCLEOTIDE SEQUENCE [LARGE SCALE GENOMIC DNA]</scope>
    <source>
        <strain evidence="17 18">E262AT.01</strain>
    </source>
</reference>
<keyword evidence="9 14" id="KW-0175">Coiled coil</keyword>
<comment type="caution">
    <text evidence="17">The sequence shown here is derived from an EMBL/GenBank/DDBJ whole genome shotgun (WGS) entry which is preliminary data.</text>
</comment>
<keyword evidence="6" id="KW-0547">Nucleotide-binding</keyword>
<dbReference type="InterPro" id="IPR043160">
    <property type="entry name" value="Dynein_C_barrel"/>
</dbReference>
<keyword evidence="5" id="KW-0677">Repeat</keyword>
<dbReference type="Pfam" id="PF03028">
    <property type="entry name" value="Dynein_heavy"/>
    <property type="match status" value="1"/>
</dbReference>
<dbReference type="InterPro" id="IPR035706">
    <property type="entry name" value="AAA_9"/>
</dbReference>
<dbReference type="Pfam" id="PF17852">
    <property type="entry name" value="Dynein_AAA_lid"/>
    <property type="match status" value="1"/>
</dbReference>
<dbReference type="Gene3D" id="1.20.920.30">
    <property type="match status" value="1"/>
</dbReference>
<dbReference type="Pfam" id="PF18199">
    <property type="entry name" value="Dynein_C"/>
    <property type="match status" value="1"/>
</dbReference>
<dbReference type="FunFam" id="1.20.58.1120:FF:000007">
    <property type="entry name" value="Dynein heavy chain 4"/>
    <property type="match status" value="1"/>
</dbReference>
<dbReference type="InterPro" id="IPR035699">
    <property type="entry name" value="AAA_6"/>
</dbReference>
<dbReference type="Gene3D" id="1.20.1270.280">
    <property type="match status" value="1"/>
</dbReference>
<dbReference type="Pfam" id="PF12774">
    <property type="entry name" value="AAA_6"/>
    <property type="match status" value="1"/>
</dbReference>
<dbReference type="InterPro" id="IPR042228">
    <property type="entry name" value="Dynein_linker_3"/>
</dbReference>
<dbReference type="InterPro" id="IPR013602">
    <property type="entry name" value="Dynein_heavy_linker"/>
</dbReference>
<dbReference type="FunFam" id="3.40.50.300:FF:001145">
    <property type="entry name" value="Putative dynein heavy chain"/>
    <property type="match status" value="1"/>
</dbReference>
<dbReference type="InterPro" id="IPR041228">
    <property type="entry name" value="Dynein_C"/>
</dbReference>
<dbReference type="InterPro" id="IPR054354">
    <property type="entry name" value="DYNC2H1-like_lid"/>
</dbReference>
<proteinExistence type="inferred from homology"/>
<dbReference type="InterPro" id="IPR041658">
    <property type="entry name" value="AAA_lid_11"/>
</dbReference>
<dbReference type="Gene3D" id="6.10.140.1060">
    <property type="match status" value="1"/>
</dbReference>
<dbReference type="Pfam" id="PF12775">
    <property type="entry name" value="AAA_7"/>
    <property type="match status" value="1"/>
</dbReference>
<evidence type="ECO:0000313" key="17">
    <source>
        <dbReference type="EMBL" id="KAK7195048.1"/>
    </source>
</evidence>
<keyword evidence="18" id="KW-1185">Reference proteome</keyword>
<feature type="region of interest" description="Disordered" evidence="15">
    <location>
        <begin position="85"/>
        <end position="116"/>
    </location>
</feature>
<dbReference type="Proteomes" id="UP001430356">
    <property type="component" value="Unassembled WGS sequence"/>
</dbReference>
<dbReference type="FunFam" id="3.40.50.300:FF:000063">
    <property type="entry name" value="dynein heavy chain 6, axonemal"/>
    <property type="match status" value="1"/>
</dbReference>
<dbReference type="InterPro" id="IPR004273">
    <property type="entry name" value="Dynein_heavy_D6_P-loop"/>
</dbReference>
<dbReference type="InterPro" id="IPR042222">
    <property type="entry name" value="Dynein_2_N"/>
</dbReference>
<keyword evidence="7" id="KW-0067">ATP-binding</keyword>
<keyword evidence="13" id="KW-0966">Cell projection</keyword>
<dbReference type="InterPro" id="IPR024317">
    <property type="entry name" value="Dynein_heavy_chain_D4_dom"/>
</dbReference>
<dbReference type="GO" id="GO:0007018">
    <property type="term" value="P:microtubule-based movement"/>
    <property type="evidence" value="ECO:0007669"/>
    <property type="project" value="InterPro"/>
</dbReference>
<dbReference type="InterPro" id="IPR041466">
    <property type="entry name" value="Dynein_AAA5_ext"/>
</dbReference>
<dbReference type="GO" id="GO:0030286">
    <property type="term" value="C:dynein complex"/>
    <property type="evidence" value="ECO:0007669"/>
    <property type="project" value="UniProtKB-KW"/>
</dbReference>
<keyword evidence="4" id="KW-0493">Microtubule</keyword>
<organism evidence="17 18">
    <name type="scientific">Novymonas esmeraldas</name>
    <dbReference type="NCBI Taxonomy" id="1808958"/>
    <lineage>
        <taxon>Eukaryota</taxon>
        <taxon>Discoba</taxon>
        <taxon>Euglenozoa</taxon>
        <taxon>Kinetoplastea</taxon>
        <taxon>Metakinetoplastina</taxon>
        <taxon>Trypanosomatida</taxon>
        <taxon>Trypanosomatidae</taxon>
        <taxon>Novymonas</taxon>
    </lineage>
</organism>
<gene>
    <name evidence="17" type="ORF">NESM_000427600</name>
</gene>
<dbReference type="FunFam" id="1.20.140.100:FF:000014">
    <property type="entry name" value="Putative dynein heavy chain"/>
    <property type="match status" value="1"/>
</dbReference>
<feature type="coiled-coil region" evidence="14">
    <location>
        <begin position="366"/>
        <end position="397"/>
    </location>
</feature>
<dbReference type="FunFam" id="3.40.50.300:FF:000362">
    <property type="entry name" value="Dynein, axonemal, heavy chain 6"/>
    <property type="match status" value="1"/>
</dbReference>
<evidence type="ECO:0000256" key="8">
    <source>
        <dbReference type="ARBA" id="ARBA00023017"/>
    </source>
</evidence>
<evidence type="ECO:0000256" key="2">
    <source>
        <dbReference type="ARBA" id="ARBA00008887"/>
    </source>
</evidence>
<dbReference type="SUPFAM" id="SSF52540">
    <property type="entry name" value="P-loop containing nucleoside triphosphate hydrolases"/>
    <property type="match status" value="4"/>
</dbReference>
<dbReference type="GO" id="GO:0008569">
    <property type="term" value="F:minus-end-directed microtubule motor activity"/>
    <property type="evidence" value="ECO:0007669"/>
    <property type="project" value="InterPro"/>
</dbReference>
<dbReference type="Gene3D" id="1.20.58.1120">
    <property type="match status" value="1"/>
</dbReference>
<dbReference type="FunFam" id="3.20.180.20:FF:000001">
    <property type="entry name" value="Dynein axonemal heavy chain 5"/>
    <property type="match status" value="1"/>
</dbReference>
<dbReference type="FunFam" id="1.10.8.720:FF:000017">
    <property type="entry name" value="Dynein heavy chain, putative"/>
    <property type="match status" value="1"/>
</dbReference>
<dbReference type="Pfam" id="PF18198">
    <property type="entry name" value="AAA_lid_11"/>
    <property type="match status" value="1"/>
</dbReference>
<evidence type="ECO:0000256" key="6">
    <source>
        <dbReference type="ARBA" id="ARBA00022741"/>
    </source>
</evidence>
<comment type="similarity">
    <text evidence="2">Belongs to the dynein heavy chain family.</text>
</comment>
<evidence type="ECO:0000256" key="11">
    <source>
        <dbReference type="ARBA" id="ARBA00023175"/>
    </source>
</evidence>
<keyword evidence="8" id="KW-0243">Dynein</keyword>
<feature type="coiled-coil region" evidence="14">
    <location>
        <begin position="2751"/>
        <end position="2778"/>
    </location>
</feature>
<dbReference type="GO" id="GO:0005524">
    <property type="term" value="F:ATP binding"/>
    <property type="evidence" value="ECO:0007669"/>
    <property type="project" value="UniProtKB-KW"/>
</dbReference>
<feature type="domain" description="AAA+ ATPase" evidence="16">
    <location>
        <begin position="1779"/>
        <end position="1922"/>
    </location>
</feature>
<accession>A0AAW0EQG4</accession>
<keyword evidence="11" id="KW-0505">Motor protein</keyword>
<dbReference type="GO" id="GO:0005874">
    <property type="term" value="C:microtubule"/>
    <property type="evidence" value="ECO:0007669"/>
    <property type="project" value="UniProtKB-KW"/>
</dbReference>
<dbReference type="InterPro" id="IPR003593">
    <property type="entry name" value="AAA+_ATPase"/>
</dbReference>
<dbReference type="Pfam" id="PF12780">
    <property type="entry name" value="AAA_8"/>
    <property type="match status" value="1"/>
</dbReference>
<evidence type="ECO:0000256" key="10">
    <source>
        <dbReference type="ARBA" id="ARBA00023069"/>
    </source>
</evidence>
<dbReference type="EMBL" id="JAECZO010000046">
    <property type="protein sequence ID" value="KAK7195048.1"/>
    <property type="molecule type" value="Genomic_DNA"/>
</dbReference>
<dbReference type="SMART" id="SM00382">
    <property type="entry name" value="AAA"/>
    <property type="match status" value="3"/>
</dbReference>
<keyword evidence="12" id="KW-0206">Cytoskeleton</keyword>
<evidence type="ECO:0000259" key="16">
    <source>
        <dbReference type="SMART" id="SM00382"/>
    </source>
</evidence>
<evidence type="ECO:0000256" key="12">
    <source>
        <dbReference type="ARBA" id="ARBA00023212"/>
    </source>
</evidence>
<dbReference type="InterPro" id="IPR043157">
    <property type="entry name" value="Dynein_AAA1S"/>
</dbReference>
<name>A0AAW0EQG4_9TRYP</name>
<dbReference type="FunFam" id="3.10.490.20:FF:000019">
    <property type="entry name" value="Dynein heavy chain, putative"/>
    <property type="match status" value="1"/>
</dbReference>
<dbReference type="GO" id="GO:0045505">
    <property type="term" value="F:dynein intermediate chain binding"/>
    <property type="evidence" value="ECO:0007669"/>
    <property type="project" value="InterPro"/>
</dbReference>
<dbReference type="Gene3D" id="1.20.920.20">
    <property type="match status" value="1"/>
</dbReference>
<dbReference type="Gene3D" id="1.10.8.720">
    <property type="entry name" value="Region D6 of dynein motor"/>
    <property type="match status" value="1"/>
</dbReference>
<dbReference type="PANTHER" id="PTHR45703">
    <property type="entry name" value="DYNEIN HEAVY CHAIN"/>
    <property type="match status" value="1"/>
</dbReference>
<dbReference type="Gene3D" id="1.10.8.710">
    <property type="match status" value="1"/>
</dbReference>
<dbReference type="FunFam" id="3.40.50.300:FF:002141">
    <property type="entry name" value="Dynein heavy chain"/>
    <property type="match status" value="1"/>
</dbReference>
<evidence type="ECO:0000256" key="5">
    <source>
        <dbReference type="ARBA" id="ARBA00022737"/>
    </source>
</evidence>
<dbReference type="Pfam" id="PF12777">
    <property type="entry name" value="MT"/>
    <property type="match status" value="1"/>
</dbReference>